<sequence length="499" mass="53006">MRHAVSDVPFQPAVEQSRALAAGEISSRELVELYLERIATHNTALNAVVTLDPERARREAGEADAARAAGRDLGPLHGVPITVKDSFETAGMRTVCGRTDLKDYVPDHDAEAVKRLRSAGAVIMGKSNMPPGNQDVQADNPVFGPSSNPWDTTRTSGGSAGGGAVATAAGLTAFDFGSEIGGSTRIPSHFNGLYGHKSTWRSIPLIGHVPYGPGPGRWTEADMGCGGAQVRDARDLVPILRATVGPADYDGGFSYTLAPPRATKLADFRVAVWSEDPSCPVDSDVAAAVDDAVAVLRTAGAKITVQPAGLPVDIATNHEKAFQPLLFGAGDRTGLAPASSAAVLARFVQHPRSDAGPALLGTFQSHYHWLQAHMVRNEIRQRWFEFFQDFDIVLMPVTPTAAPAHHNKLIDWFGRPFEVEGVRRPYWDQVKWSAVANVSGGPATTIPVRRGRSGLPIGLQAMGPTGGDLTTIEFAALLGREVDGFVPPPAFVQTPTTGP</sequence>
<proteinExistence type="predicted"/>
<evidence type="ECO:0000259" key="1">
    <source>
        <dbReference type="Pfam" id="PF01425"/>
    </source>
</evidence>
<evidence type="ECO:0000313" key="3">
    <source>
        <dbReference type="Proteomes" id="UP000034786"/>
    </source>
</evidence>
<dbReference type="PANTHER" id="PTHR43372">
    <property type="entry name" value="FATTY-ACID AMIDE HYDROLASE"/>
    <property type="match status" value="1"/>
</dbReference>
<gene>
    <name evidence="2" type="ORF">UK15_34615</name>
</gene>
<dbReference type="NCBIfam" id="NF004816">
    <property type="entry name" value="PRK06170.1"/>
    <property type="match status" value="1"/>
</dbReference>
<dbReference type="InterPro" id="IPR023631">
    <property type="entry name" value="Amidase_dom"/>
</dbReference>
<dbReference type="AlphaFoldDB" id="A0A0M2GCN5"/>
<keyword evidence="3" id="KW-1185">Reference proteome</keyword>
<dbReference type="InterPro" id="IPR036928">
    <property type="entry name" value="AS_sf"/>
</dbReference>
<comment type="caution">
    <text evidence="2">The sequence shown here is derived from an EMBL/GenBank/DDBJ whole genome shotgun (WGS) entry which is preliminary data.</text>
</comment>
<dbReference type="Proteomes" id="UP000034786">
    <property type="component" value="Unassembled WGS sequence"/>
</dbReference>
<protein>
    <submittedName>
        <fullName evidence="2">Amidase</fullName>
    </submittedName>
</protein>
<dbReference type="Pfam" id="PF01425">
    <property type="entry name" value="Amidase"/>
    <property type="match status" value="1"/>
</dbReference>
<reference evidence="3" key="1">
    <citation type="submission" date="2015-02" db="EMBL/GenBank/DDBJ databases">
        <authorList>
            <person name="Ju K.-S."/>
            <person name="Doroghazi J.R."/>
            <person name="Metcalf W."/>
        </authorList>
    </citation>
    <scope>NUCLEOTIDE SEQUENCE [LARGE SCALE GENOMIC DNA]</scope>
    <source>
        <strain evidence="3">NRRL B-16380</strain>
    </source>
</reference>
<feature type="domain" description="Amidase" evidence="1">
    <location>
        <begin position="29"/>
        <end position="470"/>
    </location>
</feature>
<dbReference type="PANTHER" id="PTHR43372:SF4">
    <property type="entry name" value="FATTY-ACID AMIDE HYDROLASE 2"/>
    <property type="match status" value="1"/>
</dbReference>
<dbReference type="SUPFAM" id="SSF75304">
    <property type="entry name" value="Amidase signature (AS) enzymes"/>
    <property type="match status" value="1"/>
</dbReference>
<dbReference type="PATRIC" id="fig|284040.3.peg.5774"/>
<name>A0A0M2GCN5_9ACTN</name>
<dbReference type="GO" id="GO:0012505">
    <property type="term" value="C:endomembrane system"/>
    <property type="evidence" value="ECO:0007669"/>
    <property type="project" value="TreeGrafter"/>
</dbReference>
<organism evidence="2 3">
    <name type="scientific">Streptomyces variegatus</name>
    <dbReference type="NCBI Taxonomy" id="284040"/>
    <lineage>
        <taxon>Bacteria</taxon>
        <taxon>Bacillati</taxon>
        <taxon>Actinomycetota</taxon>
        <taxon>Actinomycetes</taxon>
        <taxon>Kitasatosporales</taxon>
        <taxon>Streptomycetaceae</taxon>
        <taxon>Streptomyces</taxon>
    </lineage>
</organism>
<accession>A0A0M2GCN5</accession>
<evidence type="ECO:0000313" key="2">
    <source>
        <dbReference type="EMBL" id="KJK34762.1"/>
    </source>
</evidence>
<dbReference type="InterPro" id="IPR052739">
    <property type="entry name" value="FAAH2"/>
</dbReference>
<dbReference type="STRING" id="284040.UK15_34615"/>
<dbReference type="Gene3D" id="3.90.1300.10">
    <property type="entry name" value="Amidase signature (AS) domain"/>
    <property type="match status" value="1"/>
</dbReference>
<dbReference type="EMBL" id="JYJH01000039">
    <property type="protein sequence ID" value="KJK34762.1"/>
    <property type="molecule type" value="Genomic_DNA"/>
</dbReference>